<dbReference type="PANTHER" id="PTHR15682">
    <property type="entry name" value="UNHEALTHY RIBOSOME BIOGENESIS PROTEIN 2 HOMOLOG"/>
    <property type="match status" value="1"/>
</dbReference>
<accession>A0A7S4VPI1</accession>
<sequence>MEDQSVALSLLKDATFYEVTEVAEEALSVGLSLVIDLVRNGINDNTCDAILHCGTSRHETDSTTLAADKEEESGIMAIDGDERNNFNFNSIQNDKWQPYDKDEWMNVLDPKKKSMKKCIDNNDTVRFNLLQMALHVLLILNGMPEDFLMKGGKKCHLDRLFRLDVFMRSLVGQLPSELQTITIGIGCACRAAIARLMTHSVHYNDFPILDTAVLELFLKDLFQYSIYIADAEYDAGRLHSDSVMGSINGIVGALLRVCIEKFEDDSGLMVTFIETLGDIMSPKIGAMTNMDHMELIKVKYTRLVFQKLNIFVRKQRHLLTKKNEQSGLKLQDLCKQLTGYFYGNMLNPIVKSIVRVEQLDTKEISGLPEMIFLLSDALRFWSCHDSCTSQGPGLAGDDMVSENVSDAFTSIISILLDEGGQFLNAEALKSAASYFVCSMSVIAADFCECVTQGSALTKILNVMRQRFISCGIQDALIDAAFSGIILLAGGREIQMVNQFLLGNLSAVEKLSAREREILFVVHCFQTMLLVVKGREQRNELSSVAPKMMLLALELLAPHYQKKDSIGSGILLHRLDMGTQCILHLIKMNDVLSLNSQDVSLILCQVNALLSQSQKHQDEFQCDTAANVKTFTLCCTLVSSLLKQHPKQLYGCASVLFCVLSTLWKHAMHGMHHQQVDILASQKRYELTRVFEALSIHKQVFKKHVVGLLLILIDALEKGVSPSIKQSLMPSAFSLIDMCSKYELRQLNILMSPNGRPFFSTIFEAYQKLQYKGQF</sequence>
<dbReference type="GO" id="GO:0042254">
    <property type="term" value="P:ribosome biogenesis"/>
    <property type="evidence" value="ECO:0007669"/>
    <property type="project" value="TreeGrafter"/>
</dbReference>
<dbReference type="InterPro" id="IPR052609">
    <property type="entry name" value="Ribosome_Biogenesis_Reg"/>
</dbReference>
<protein>
    <recommendedName>
        <fullName evidence="1">Nucleolar 27S pre-rRNA processing Urb2/Npa2 C-terminal domain-containing protein</fullName>
    </recommendedName>
</protein>
<dbReference type="GO" id="GO:0005730">
    <property type="term" value="C:nucleolus"/>
    <property type="evidence" value="ECO:0007669"/>
    <property type="project" value="TreeGrafter"/>
</dbReference>
<evidence type="ECO:0000259" key="1">
    <source>
        <dbReference type="Pfam" id="PF10441"/>
    </source>
</evidence>
<feature type="domain" description="Nucleolar 27S pre-rRNA processing Urb2/Npa2 C-terminal" evidence="1">
    <location>
        <begin position="590"/>
        <end position="773"/>
    </location>
</feature>
<dbReference type="PANTHER" id="PTHR15682:SF2">
    <property type="entry name" value="UNHEALTHY RIBOSOME BIOGENESIS PROTEIN 2 HOMOLOG"/>
    <property type="match status" value="1"/>
</dbReference>
<name>A0A7S4VPI1_9STRA</name>
<gene>
    <name evidence="2" type="ORF">DBRI00130_LOCUS16671</name>
</gene>
<proteinExistence type="predicted"/>
<dbReference type="EMBL" id="HBNS01021019">
    <property type="protein sequence ID" value="CAE4610619.1"/>
    <property type="molecule type" value="Transcribed_RNA"/>
</dbReference>
<reference evidence="2" key="1">
    <citation type="submission" date="2021-01" db="EMBL/GenBank/DDBJ databases">
        <authorList>
            <person name="Corre E."/>
            <person name="Pelletier E."/>
            <person name="Niang G."/>
            <person name="Scheremetjew M."/>
            <person name="Finn R."/>
            <person name="Kale V."/>
            <person name="Holt S."/>
            <person name="Cochrane G."/>
            <person name="Meng A."/>
            <person name="Brown T."/>
            <person name="Cohen L."/>
        </authorList>
    </citation>
    <scope>NUCLEOTIDE SEQUENCE</scope>
    <source>
        <strain evidence="2">GSO104</strain>
    </source>
</reference>
<evidence type="ECO:0000313" key="2">
    <source>
        <dbReference type="EMBL" id="CAE4610619.1"/>
    </source>
</evidence>
<organism evidence="2">
    <name type="scientific">Ditylum brightwellii</name>
    <dbReference type="NCBI Taxonomy" id="49249"/>
    <lineage>
        <taxon>Eukaryota</taxon>
        <taxon>Sar</taxon>
        <taxon>Stramenopiles</taxon>
        <taxon>Ochrophyta</taxon>
        <taxon>Bacillariophyta</taxon>
        <taxon>Mediophyceae</taxon>
        <taxon>Lithodesmiophycidae</taxon>
        <taxon>Lithodesmiales</taxon>
        <taxon>Lithodesmiaceae</taxon>
        <taxon>Ditylum</taxon>
    </lineage>
</organism>
<dbReference type="AlphaFoldDB" id="A0A7S4VPI1"/>
<dbReference type="InterPro" id="IPR018849">
    <property type="entry name" value="Urb2/Npa2_C"/>
</dbReference>
<dbReference type="Pfam" id="PF10441">
    <property type="entry name" value="Urb2"/>
    <property type="match status" value="1"/>
</dbReference>